<proteinExistence type="predicted"/>
<gene>
    <name evidence="3" type="ORF">NDU88_003549</name>
</gene>
<keyword evidence="4" id="KW-1185">Reference proteome</keyword>
<feature type="compositionally biased region" description="Basic and acidic residues" evidence="2">
    <location>
        <begin position="107"/>
        <end position="122"/>
    </location>
</feature>
<feature type="compositionally biased region" description="Basic and acidic residues" evidence="2">
    <location>
        <begin position="1"/>
        <end position="10"/>
    </location>
</feature>
<reference evidence="3" key="1">
    <citation type="journal article" date="2022" name="bioRxiv">
        <title>Sequencing and chromosome-scale assembly of the giantPleurodeles waltlgenome.</title>
        <authorList>
            <person name="Brown T."/>
            <person name="Elewa A."/>
            <person name="Iarovenko S."/>
            <person name="Subramanian E."/>
            <person name="Araus A.J."/>
            <person name="Petzold A."/>
            <person name="Susuki M."/>
            <person name="Suzuki K.-i.T."/>
            <person name="Hayashi T."/>
            <person name="Toyoda A."/>
            <person name="Oliveira C."/>
            <person name="Osipova E."/>
            <person name="Leigh N.D."/>
            <person name="Simon A."/>
            <person name="Yun M.H."/>
        </authorList>
    </citation>
    <scope>NUCLEOTIDE SEQUENCE</scope>
    <source>
        <strain evidence="3">20211129_DDA</strain>
        <tissue evidence="3">Liver</tissue>
    </source>
</reference>
<evidence type="ECO:0000256" key="2">
    <source>
        <dbReference type="SAM" id="MobiDB-lite"/>
    </source>
</evidence>
<organism evidence="3 4">
    <name type="scientific">Pleurodeles waltl</name>
    <name type="common">Iberian ribbed newt</name>
    <dbReference type="NCBI Taxonomy" id="8319"/>
    <lineage>
        <taxon>Eukaryota</taxon>
        <taxon>Metazoa</taxon>
        <taxon>Chordata</taxon>
        <taxon>Craniata</taxon>
        <taxon>Vertebrata</taxon>
        <taxon>Euteleostomi</taxon>
        <taxon>Amphibia</taxon>
        <taxon>Batrachia</taxon>
        <taxon>Caudata</taxon>
        <taxon>Salamandroidea</taxon>
        <taxon>Salamandridae</taxon>
        <taxon>Pleurodelinae</taxon>
        <taxon>Pleurodeles</taxon>
    </lineage>
</organism>
<feature type="coiled-coil region" evidence="1">
    <location>
        <begin position="178"/>
        <end position="212"/>
    </location>
</feature>
<evidence type="ECO:0000313" key="3">
    <source>
        <dbReference type="EMBL" id="KAJ1215943.1"/>
    </source>
</evidence>
<evidence type="ECO:0000313" key="4">
    <source>
        <dbReference type="Proteomes" id="UP001066276"/>
    </source>
</evidence>
<name>A0AAV7WPE0_PLEWA</name>
<accession>A0AAV7WPE0</accession>
<dbReference type="Proteomes" id="UP001066276">
    <property type="component" value="Chromosome 1_1"/>
</dbReference>
<protein>
    <submittedName>
        <fullName evidence="3">Uncharacterized protein</fullName>
    </submittedName>
</protein>
<dbReference type="EMBL" id="JANPWB010000001">
    <property type="protein sequence ID" value="KAJ1215943.1"/>
    <property type="molecule type" value="Genomic_DNA"/>
</dbReference>
<feature type="region of interest" description="Disordered" evidence="2">
    <location>
        <begin position="1"/>
        <end position="122"/>
    </location>
</feature>
<keyword evidence="1" id="KW-0175">Coiled coil</keyword>
<comment type="caution">
    <text evidence="3">The sequence shown here is derived from an EMBL/GenBank/DDBJ whole genome shotgun (WGS) entry which is preliminary data.</text>
</comment>
<evidence type="ECO:0000256" key="1">
    <source>
        <dbReference type="SAM" id="Coils"/>
    </source>
</evidence>
<sequence length="244" mass="27706">MRISDRDKKRAQGPPRSGKGERGARAAPPGDGRRPPRRGKRLGMQHISYISADQNLTHGKPVRNRGEAAACLQQREGIGKEPQKMGRTGRKRDVEQRSGTYAEEMEDRPGPKNTSPEEKSRDPMLQDVLWAITVSRVALEGKIDALATDLTVLRDNHRRLAEKIATTDRQLKELLPEVKDITTKTQQMEKQIRDLELRAEDAENRSRRNSLRMADNFFTTYSDPSHEIHLALHDMKEKGPEGEM</sequence>
<dbReference type="AlphaFoldDB" id="A0AAV7WPE0"/>